<dbReference type="HOGENOM" id="CLU_1019163_0_0_10"/>
<dbReference type="GeneID" id="71569474"/>
<reference evidence="1 2" key="1">
    <citation type="submission" date="2012-06" db="EMBL/GenBank/DDBJ databases">
        <title>The complete genome of Ornithobacterium rhinotracheale DSM 15997.</title>
        <authorList>
            <consortium name="US DOE Joint Genome Institute (JGI-PGF)"/>
            <person name="Lucas S."/>
            <person name="Copeland A."/>
            <person name="Lapidus A."/>
            <person name="Goodwin L."/>
            <person name="Pitluck S."/>
            <person name="Peters L."/>
            <person name="Mikhailova N."/>
            <person name="Teshima H."/>
            <person name="Kyrpides N."/>
            <person name="Mavromatis K."/>
            <person name="Pagani I."/>
            <person name="Ivanova N."/>
            <person name="Ovchinnikova G."/>
            <person name="Zeytun A."/>
            <person name="Detter J.C."/>
            <person name="Han C."/>
            <person name="Land M."/>
            <person name="Hauser L."/>
            <person name="Markowitz V."/>
            <person name="Cheng J.-F."/>
            <person name="Hugenholtz P."/>
            <person name="Woyke T."/>
            <person name="Wu D."/>
            <person name="Lang E."/>
            <person name="Kopitz M."/>
            <person name="Brambilla E."/>
            <person name="Klenk H.-P."/>
            <person name="Eisen J.A."/>
        </authorList>
    </citation>
    <scope>NUCLEOTIDE SEQUENCE [LARGE SCALE GENOMIC DNA]</scope>
    <source>
        <strain evidence="2">ATCC 51463 / DSM 15997 / CCUG 23171 / LMG 9086</strain>
    </source>
</reference>
<accession>I3ZYL4</accession>
<dbReference type="Pfam" id="PF10977">
    <property type="entry name" value="DUF2797"/>
    <property type="match status" value="1"/>
</dbReference>
<evidence type="ECO:0000313" key="2">
    <source>
        <dbReference type="Proteomes" id="UP000006051"/>
    </source>
</evidence>
<sequence length="264" mass="30583">MNFTGALKKMLVENAQPIRYYLNLGQDFIDMNQMIGKKLDFTHISNECRGCGMDKPIFRMGFCKNCFFTVPEANPNILKPELSTAHLGVEQRDLEWEKKFELQPHVVYLALSGGLKVGVTRKVQIPTRWIDQGASQTVIFAETNNRYEAGQIEVLLKNYMSDKTHWQRMLKNENPEIDLIAEKHRVQTYLPEDLAPFYYPQDEIYEFQYPLDFQLSKIKSTNFQKSPEISGVLAGIKGQYLIFEDQQVLNIRAQEGYVISLNIQ</sequence>
<dbReference type="AlphaFoldDB" id="I3ZYL4"/>
<dbReference type="STRING" id="867902.Ornrh_0597"/>
<evidence type="ECO:0000313" key="1">
    <source>
        <dbReference type="EMBL" id="AFL96798.1"/>
    </source>
</evidence>
<organism evidence="1 2">
    <name type="scientific">Ornithobacterium rhinotracheale (strain ATCC 51463 / DSM 15997 / CCUG 23171 / CIP 104009 / LMG 9086)</name>
    <dbReference type="NCBI Taxonomy" id="867902"/>
    <lineage>
        <taxon>Bacteria</taxon>
        <taxon>Pseudomonadati</taxon>
        <taxon>Bacteroidota</taxon>
        <taxon>Flavobacteriia</taxon>
        <taxon>Flavobacteriales</taxon>
        <taxon>Weeksellaceae</taxon>
        <taxon>Ornithobacterium</taxon>
    </lineage>
</organism>
<dbReference type="Proteomes" id="UP000006051">
    <property type="component" value="Chromosome"/>
</dbReference>
<name>I3ZYL4_ORNRL</name>
<evidence type="ECO:0008006" key="3">
    <source>
        <dbReference type="Google" id="ProtNLM"/>
    </source>
</evidence>
<dbReference type="RefSeq" id="WP_014790419.1">
    <property type="nucleotide sequence ID" value="NC_018016.1"/>
</dbReference>
<proteinExistence type="predicted"/>
<dbReference type="EMBL" id="CP003283">
    <property type="protein sequence ID" value="AFL96798.1"/>
    <property type="molecule type" value="Genomic_DNA"/>
</dbReference>
<dbReference type="eggNOG" id="ENOG502Z7J9">
    <property type="taxonomic scope" value="Bacteria"/>
</dbReference>
<dbReference type="GeneID" id="97257332"/>
<protein>
    <recommendedName>
        <fullName evidence="3">DUF2797 domain-containing protein</fullName>
    </recommendedName>
</protein>
<dbReference type="InterPro" id="IPR021246">
    <property type="entry name" value="DUF2797"/>
</dbReference>
<gene>
    <name evidence="1" type="ordered locus">Ornrh_0597</name>
</gene>
<keyword evidence="2" id="KW-1185">Reference proteome</keyword>
<dbReference type="KEGG" id="orh:Ornrh_0597"/>